<proteinExistence type="inferred from homology"/>
<keyword evidence="3" id="KW-0238">DNA-binding</keyword>
<evidence type="ECO:0000256" key="1">
    <source>
        <dbReference type="ARBA" id="ARBA00009437"/>
    </source>
</evidence>
<feature type="domain" description="HTH lysR-type" evidence="7">
    <location>
        <begin position="1"/>
        <end position="58"/>
    </location>
</feature>
<comment type="similarity">
    <text evidence="1">Belongs to the LysR transcriptional regulatory family.</text>
</comment>
<dbReference type="Pfam" id="PF03466">
    <property type="entry name" value="LysR_substrate"/>
    <property type="match status" value="1"/>
</dbReference>
<gene>
    <name evidence="8" type="ORF">JMJ56_28240</name>
</gene>
<dbReference type="Pfam" id="PF00126">
    <property type="entry name" value="HTH_1"/>
    <property type="match status" value="1"/>
</dbReference>
<feature type="region of interest" description="Disordered" evidence="6">
    <location>
        <begin position="130"/>
        <end position="150"/>
    </location>
</feature>
<dbReference type="SUPFAM" id="SSF53850">
    <property type="entry name" value="Periplasmic binding protein-like II"/>
    <property type="match status" value="1"/>
</dbReference>
<keyword evidence="9" id="KW-1185">Reference proteome</keyword>
<name>A0ABS1UD60_9PROT</name>
<dbReference type="InterPro" id="IPR000847">
    <property type="entry name" value="LysR_HTH_N"/>
</dbReference>
<dbReference type="InterPro" id="IPR036388">
    <property type="entry name" value="WH-like_DNA-bd_sf"/>
</dbReference>
<dbReference type="SUPFAM" id="SSF46785">
    <property type="entry name" value="Winged helix' DNA-binding domain"/>
    <property type="match status" value="1"/>
</dbReference>
<evidence type="ECO:0000313" key="9">
    <source>
        <dbReference type="Proteomes" id="UP000660885"/>
    </source>
</evidence>
<protein>
    <submittedName>
        <fullName evidence="8">LysR family transcriptional regulator</fullName>
    </submittedName>
</protein>
<sequence>MDLRQLRYFVRIVEQRSMSRASIELGVAQLALSLQIAMLETRLHRKLLRRRSTGVFPTEAGQALYRHAVAILRQVKRAERDIEYASDEPSGPASLGLPTVVQDLLALELFGAVRARLPAVSLRLLEGGELPAEGDGPARPPRHDGHLPVRPDARYGRTAAGETIYLVSPTASKLRRREGAMPLEAVLQYPLVLSSGQTAMRRLVQAGAAAQARAPEVLADIDSLRTLLDIAEQRHAHTILPASALQRHLKGAAAGALLLHPLEMSRHVVLSTSEHLPLGLAATTVQNLLCGVIESVLKEKRWIGIHAP</sequence>
<keyword evidence="2" id="KW-0805">Transcription regulation</keyword>
<dbReference type="InterPro" id="IPR005119">
    <property type="entry name" value="LysR_subst-bd"/>
</dbReference>
<comment type="caution">
    <text evidence="8">The sequence shown here is derived from an EMBL/GenBank/DDBJ whole genome shotgun (WGS) entry which is preliminary data.</text>
</comment>
<dbReference type="Proteomes" id="UP000660885">
    <property type="component" value="Unassembled WGS sequence"/>
</dbReference>
<evidence type="ECO:0000256" key="2">
    <source>
        <dbReference type="ARBA" id="ARBA00023015"/>
    </source>
</evidence>
<accession>A0ABS1UD60</accession>
<dbReference type="InterPro" id="IPR036390">
    <property type="entry name" value="WH_DNA-bd_sf"/>
</dbReference>
<evidence type="ECO:0000256" key="5">
    <source>
        <dbReference type="ARBA" id="ARBA00023163"/>
    </source>
</evidence>
<dbReference type="PROSITE" id="PS50931">
    <property type="entry name" value="HTH_LYSR"/>
    <property type="match status" value="1"/>
</dbReference>
<evidence type="ECO:0000259" key="7">
    <source>
        <dbReference type="PROSITE" id="PS50931"/>
    </source>
</evidence>
<keyword evidence="4" id="KW-0010">Activator</keyword>
<dbReference type="EMBL" id="JAETWB010000039">
    <property type="protein sequence ID" value="MBL6081879.1"/>
    <property type="molecule type" value="Genomic_DNA"/>
</dbReference>
<evidence type="ECO:0000256" key="4">
    <source>
        <dbReference type="ARBA" id="ARBA00023159"/>
    </source>
</evidence>
<dbReference type="RefSeq" id="WP_202835091.1">
    <property type="nucleotide sequence ID" value="NZ_JAETWB010000039.1"/>
</dbReference>
<dbReference type="PANTHER" id="PTHR30293:SF0">
    <property type="entry name" value="NITROGEN ASSIMILATION REGULATORY PROTEIN NAC"/>
    <property type="match status" value="1"/>
</dbReference>
<evidence type="ECO:0000256" key="6">
    <source>
        <dbReference type="SAM" id="MobiDB-lite"/>
    </source>
</evidence>
<reference evidence="8 9" key="1">
    <citation type="submission" date="2021-01" db="EMBL/GenBank/DDBJ databases">
        <title>Belnapia mucosa sp. nov. and Belnapia arida sp. nov., isolated from the Tabernas Desert (Almeria, Spain).</title>
        <authorList>
            <person name="Molina-Menor E."/>
            <person name="Vidal-Verdu A."/>
            <person name="Calonge A."/>
            <person name="Satari L."/>
            <person name="Pereto J."/>
            <person name="Porcar M."/>
        </authorList>
    </citation>
    <scope>NUCLEOTIDE SEQUENCE [LARGE SCALE GENOMIC DNA]</scope>
    <source>
        <strain evidence="8 9">T18</strain>
    </source>
</reference>
<keyword evidence="5" id="KW-0804">Transcription</keyword>
<organism evidence="8 9">
    <name type="scientific">Belnapia arida</name>
    <dbReference type="NCBI Taxonomy" id="2804533"/>
    <lineage>
        <taxon>Bacteria</taxon>
        <taxon>Pseudomonadati</taxon>
        <taxon>Pseudomonadota</taxon>
        <taxon>Alphaproteobacteria</taxon>
        <taxon>Acetobacterales</taxon>
        <taxon>Roseomonadaceae</taxon>
        <taxon>Belnapia</taxon>
    </lineage>
</organism>
<dbReference type="PANTHER" id="PTHR30293">
    <property type="entry name" value="TRANSCRIPTIONAL REGULATORY PROTEIN NAC-RELATED"/>
    <property type="match status" value="1"/>
</dbReference>
<dbReference type="Gene3D" id="3.40.190.290">
    <property type="match status" value="1"/>
</dbReference>
<evidence type="ECO:0000313" key="8">
    <source>
        <dbReference type="EMBL" id="MBL6081879.1"/>
    </source>
</evidence>
<dbReference type="Gene3D" id="1.10.10.10">
    <property type="entry name" value="Winged helix-like DNA-binding domain superfamily/Winged helix DNA-binding domain"/>
    <property type="match status" value="1"/>
</dbReference>
<feature type="compositionally biased region" description="Basic and acidic residues" evidence="6">
    <location>
        <begin position="141"/>
        <end position="150"/>
    </location>
</feature>
<evidence type="ECO:0000256" key="3">
    <source>
        <dbReference type="ARBA" id="ARBA00023125"/>
    </source>
</evidence>